<accession>A0ABT3CWF9</accession>
<proteinExistence type="predicted"/>
<reference evidence="1 2" key="1">
    <citation type="submission" date="2022-10" db="EMBL/GenBank/DDBJ databases">
        <title>Comparative genomics and taxonomic characterization of three novel marine species of genus Reichenbachiella exhibiting antioxidant and polysaccharide degradation activities.</title>
        <authorList>
            <person name="Muhammad N."/>
            <person name="Lee Y.-J."/>
            <person name="Ko J."/>
            <person name="Kim S.-G."/>
        </authorList>
    </citation>
    <scope>NUCLEOTIDE SEQUENCE [LARGE SCALE GENOMIC DNA]</scope>
    <source>
        <strain evidence="1 2">ABR2-5</strain>
    </source>
</reference>
<dbReference type="PROSITE" id="PS51257">
    <property type="entry name" value="PROKAR_LIPOPROTEIN"/>
    <property type="match status" value="1"/>
</dbReference>
<evidence type="ECO:0000313" key="1">
    <source>
        <dbReference type="EMBL" id="MCV9387901.1"/>
    </source>
</evidence>
<dbReference type="EMBL" id="JAOYOD010000001">
    <property type="protein sequence ID" value="MCV9387901.1"/>
    <property type="molecule type" value="Genomic_DNA"/>
</dbReference>
<sequence length="463" mass="51054">MNLLDKNWSGLLIFTALAIFSCEDPSEVGLGLDPDGVNSGVYYEEIPLSAQNVFIDSLRTSGSSRFLVGSTVDPVFGTTSSMGLTRLSISSGVQSLPYRLDTVSTDPLVVDTIRASYVVDSAVLRLAYDYVNTNEKPVLDQTIRVQEVDDQLFSGVYYLHNFETPVLPVEEGNEFPFIPRLDSLHWVPSSFDTVKFYLNDSWKDRLFDIARQPNRSAILRDEFKGLALSGGVDNKAIVGFLASQSELKIHYHIMADTTYADSLSVSYSLSAASAKYNKISTDRTGSVIGNVIGENLQNFDTGDGYVYLQAASGIYPKIDMQPFLDFLDRPGNELIQINNLEFEISAVYQDTILNQSISSARMMFIGEQGQINIAGLQSQGVYNTGVLSDVGYLSAAQQFMEMSIDTTATKMTGVATLFGQSVENEYIKDLEYLVLMPSNLSNANRTVIPADSIKMKIFFSNPN</sequence>
<dbReference type="Pfam" id="PF14092">
    <property type="entry name" value="DUF4270"/>
    <property type="match status" value="1"/>
</dbReference>
<name>A0ABT3CWF9_9BACT</name>
<keyword evidence="2" id="KW-1185">Reference proteome</keyword>
<evidence type="ECO:0000313" key="2">
    <source>
        <dbReference type="Proteomes" id="UP001300692"/>
    </source>
</evidence>
<protein>
    <submittedName>
        <fullName evidence="1">DUF4270 domain-containing protein</fullName>
    </submittedName>
</protein>
<dbReference type="RefSeq" id="WP_264138716.1">
    <property type="nucleotide sequence ID" value="NZ_JAOYOD010000001.1"/>
</dbReference>
<dbReference type="InterPro" id="IPR025366">
    <property type="entry name" value="DUF4270"/>
</dbReference>
<gene>
    <name evidence="1" type="ORF">N7U62_14560</name>
</gene>
<comment type="caution">
    <text evidence="1">The sequence shown here is derived from an EMBL/GenBank/DDBJ whole genome shotgun (WGS) entry which is preliminary data.</text>
</comment>
<dbReference type="Proteomes" id="UP001300692">
    <property type="component" value="Unassembled WGS sequence"/>
</dbReference>
<organism evidence="1 2">
    <name type="scientific">Reichenbachiella ulvae</name>
    <dbReference type="NCBI Taxonomy" id="2980104"/>
    <lineage>
        <taxon>Bacteria</taxon>
        <taxon>Pseudomonadati</taxon>
        <taxon>Bacteroidota</taxon>
        <taxon>Cytophagia</taxon>
        <taxon>Cytophagales</taxon>
        <taxon>Reichenbachiellaceae</taxon>
        <taxon>Reichenbachiella</taxon>
    </lineage>
</organism>